<gene>
    <name evidence="2" type="ORF">DY000_02054210</name>
    <name evidence="1" type="ORF">F2Q70_00039609</name>
</gene>
<proteinExistence type="predicted"/>
<evidence type="ECO:0000313" key="1">
    <source>
        <dbReference type="EMBL" id="KAF2588698.1"/>
    </source>
</evidence>
<keyword evidence="3" id="KW-1185">Reference proteome</keyword>
<dbReference type="EMBL" id="QGKY02000190">
    <property type="protein sequence ID" value="KAF2588698.1"/>
    <property type="molecule type" value="Genomic_DNA"/>
</dbReference>
<reference evidence="2" key="2">
    <citation type="submission" date="2019-12" db="EMBL/GenBank/DDBJ databases">
        <authorList>
            <person name="Studholme D.J."/>
            <person name="Sarris P."/>
        </authorList>
    </citation>
    <scope>NUCLEOTIDE SEQUENCE</scope>
    <source>
        <strain evidence="2">PFS-1207/04</strain>
        <tissue evidence="2">Leaf</tissue>
    </source>
</reference>
<organism evidence="1">
    <name type="scientific">Brassica cretica</name>
    <name type="common">Mustard</name>
    <dbReference type="NCBI Taxonomy" id="69181"/>
    <lineage>
        <taxon>Eukaryota</taxon>
        <taxon>Viridiplantae</taxon>
        <taxon>Streptophyta</taxon>
        <taxon>Embryophyta</taxon>
        <taxon>Tracheophyta</taxon>
        <taxon>Spermatophyta</taxon>
        <taxon>Magnoliopsida</taxon>
        <taxon>eudicotyledons</taxon>
        <taxon>Gunneridae</taxon>
        <taxon>Pentapetalae</taxon>
        <taxon>rosids</taxon>
        <taxon>malvids</taxon>
        <taxon>Brassicales</taxon>
        <taxon>Brassicaceae</taxon>
        <taxon>Brassiceae</taxon>
        <taxon>Brassica</taxon>
    </lineage>
</organism>
<reference evidence="2 3" key="3">
    <citation type="journal article" date="2020" name="BMC Genomics">
        <title>Intraspecific diversification of the crop wild relative Brassica cretica Lam. using demographic model selection.</title>
        <authorList>
            <person name="Kioukis A."/>
            <person name="Michalopoulou V.A."/>
            <person name="Briers L."/>
            <person name="Pirintsos S."/>
            <person name="Studholme D.J."/>
            <person name="Pavlidis P."/>
            <person name="Sarris P.F."/>
        </authorList>
    </citation>
    <scope>NUCLEOTIDE SEQUENCE [LARGE SCALE GENOMIC DNA]</scope>
    <source>
        <strain evidence="3">cv. PFS-1207/04</strain>
        <strain evidence="2">PFS-1207/04</strain>
    </source>
</reference>
<name>A0A3N6QRZ6_BRACR</name>
<reference evidence="1" key="1">
    <citation type="submission" date="2019-12" db="EMBL/GenBank/DDBJ databases">
        <title>Genome sequencing and annotation of Brassica cretica.</title>
        <authorList>
            <person name="Studholme D.J."/>
            <person name="Sarris P.F."/>
        </authorList>
    </citation>
    <scope>NUCLEOTIDE SEQUENCE</scope>
    <source>
        <strain evidence="1">PFS-102/07</strain>
        <tissue evidence="1">Leaf</tissue>
    </source>
</reference>
<dbReference type="AlphaFoldDB" id="A0A3N6QRZ6"/>
<comment type="caution">
    <text evidence="1">The sequence shown here is derived from an EMBL/GenBank/DDBJ whole genome shotgun (WGS) entry which is preliminary data.</text>
</comment>
<evidence type="ECO:0000313" key="2">
    <source>
        <dbReference type="EMBL" id="KAF3493076.1"/>
    </source>
</evidence>
<protein>
    <submittedName>
        <fullName evidence="1">Uncharacterized protein</fullName>
    </submittedName>
</protein>
<evidence type="ECO:0000313" key="3">
    <source>
        <dbReference type="Proteomes" id="UP000266723"/>
    </source>
</evidence>
<sequence>MNRRTSSCTRTDASWFRTSDANGERLGAELIRSSNAGGLVGLLHRVLGLSPEKGNLDCQVKRKSG</sequence>
<dbReference type="EMBL" id="QGKV02002055">
    <property type="protein sequence ID" value="KAF3493076.1"/>
    <property type="molecule type" value="Genomic_DNA"/>
</dbReference>
<accession>A0A3N6QRZ6</accession>
<dbReference type="Proteomes" id="UP000266723">
    <property type="component" value="Unassembled WGS sequence"/>
</dbReference>